<evidence type="ECO:0000313" key="2">
    <source>
        <dbReference type="Proteomes" id="UP000662747"/>
    </source>
</evidence>
<reference evidence="1 2" key="1">
    <citation type="submission" date="2021-02" db="EMBL/GenBank/DDBJ databases">
        <title>De Novo genome assembly of isolated myxobacteria.</title>
        <authorList>
            <person name="Stevens D.C."/>
        </authorList>
    </citation>
    <scope>NUCLEOTIDE SEQUENCE [LARGE SCALE GENOMIC DNA]</scope>
    <source>
        <strain evidence="2">SCPEA02</strain>
    </source>
</reference>
<dbReference type="InterPro" id="IPR030916">
    <property type="entry name" value="ELWxxDGT_rpt"/>
</dbReference>
<proteinExistence type="predicted"/>
<name>A0ABX7NZ67_9BACT</name>
<keyword evidence="2" id="KW-1185">Reference proteome</keyword>
<evidence type="ECO:0008006" key="3">
    <source>
        <dbReference type="Google" id="ProtNLM"/>
    </source>
</evidence>
<dbReference type="NCBIfam" id="TIGR04534">
    <property type="entry name" value="ELWxxDGT_rpt"/>
    <property type="match status" value="4"/>
</dbReference>
<sequence length="492" mass="53064">MADLTPGLEGTDVRSFIDLDGTPIVNGYNGAINTLWRLERRDTGCGAAAWDAVLIKSGFGGLPLQFGSAVIGHTLYFAAEDGVYGRELWKTDGTAEGTVLVKDIRPGPEGSELRQFMAVGRTLYFVADDGEHGFELWKSDGTRSGTRLVEDINSGTGSSFPFFQATLDSRTLLFTAEDGTHGRELWRSDGTRAGTRLIEDIQPGPGGFDVTVLNRLADGRFLFAADEGTHGSELWTTDGTPAGTHLVKDIQPGPMGSMEVRFGVQTVVDDLLYFRADDGTHGPELWKSDGTARGTRLVEDIVPGPVGSNPFDLLRVGTDQVFFGADDGTHGQEPWRGEDSSRHTLLLADVWPGTETGFGPGVTARRKVYFFGENPTYGHEPWVTDGTRSGTFLLKDINPGPANAVPGDPNTPFAVGSGLMFDAFEPTHGDELWWTDGTPAGTRMADINEGPGTSYPYGFTRVGDQVFFTADDGVHGREPWALPVACFPDVED</sequence>
<dbReference type="EMBL" id="CP071090">
    <property type="protein sequence ID" value="QSQ24018.1"/>
    <property type="molecule type" value="Genomic_DNA"/>
</dbReference>
<evidence type="ECO:0000313" key="1">
    <source>
        <dbReference type="EMBL" id="QSQ24018.1"/>
    </source>
</evidence>
<dbReference type="RefSeq" id="WP_206725587.1">
    <property type="nucleotide sequence ID" value="NZ_CP071090.1"/>
</dbReference>
<gene>
    <name evidence="1" type="ORF">JY651_03295</name>
</gene>
<protein>
    <recommendedName>
        <fullName evidence="3">Hyalin repeat protein</fullName>
    </recommendedName>
</protein>
<accession>A0ABX7NZ67</accession>
<dbReference type="Proteomes" id="UP000662747">
    <property type="component" value="Chromosome"/>
</dbReference>
<organism evidence="1 2">
    <name type="scientific">Pyxidicoccus parkwayensis</name>
    <dbReference type="NCBI Taxonomy" id="2813578"/>
    <lineage>
        <taxon>Bacteria</taxon>
        <taxon>Pseudomonadati</taxon>
        <taxon>Myxococcota</taxon>
        <taxon>Myxococcia</taxon>
        <taxon>Myxococcales</taxon>
        <taxon>Cystobacterineae</taxon>
        <taxon>Myxococcaceae</taxon>
        <taxon>Pyxidicoccus</taxon>
    </lineage>
</organism>